<reference evidence="7 8" key="1">
    <citation type="submission" date="2014-05" db="EMBL/GenBank/DDBJ databases">
        <title>Draft Genome Sequence of Nitratireductor basaltis Strain UMTGB225, A Marine Bacterium Isolated from Green Barrel Tunicate.</title>
        <authorList>
            <person name="Gan H.Y."/>
        </authorList>
    </citation>
    <scope>NUCLEOTIDE SEQUENCE [LARGE SCALE GENOMIC DNA]</scope>
    <source>
        <strain evidence="7 8">UMTGB225</strain>
    </source>
</reference>
<dbReference type="EMBL" id="JMQM01000001">
    <property type="protein sequence ID" value="KFB09277.1"/>
    <property type="molecule type" value="Genomic_DNA"/>
</dbReference>
<dbReference type="SUPFAM" id="SSF53448">
    <property type="entry name" value="Nucleotide-diphospho-sugar transferases"/>
    <property type="match status" value="1"/>
</dbReference>
<name>A0A084U8J1_9HYPH</name>
<evidence type="ECO:0000259" key="6">
    <source>
        <dbReference type="Pfam" id="PF00535"/>
    </source>
</evidence>
<evidence type="ECO:0000256" key="5">
    <source>
        <dbReference type="ARBA" id="ARBA00023136"/>
    </source>
</evidence>
<dbReference type="GO" id="GO:0016757">
    <property type="term" value="F:glycosyltransferase activity"/>
    <property type="evidence" value="ECO:0007669"/>
    <property type="project" value="UniProtKB-KW"/>
</dbReference>
<keyword evidence="5" id="KW-0472">Membrane</keyword>
<evidence type="ECO:0000256" key="1">
    <source>
        <dbReference type="ARBA" id="ARBA00004236"/>
    </source>
</evidence>
<accession>A0A084U8J1</accession>
<dbReference type="InterPro" id="IPR029044">
    <property type="entry name" value="Nucleotide-diphossugar_trans"/>
</dbReference>
<dbReference type="OrthoDB" id="114108at2"/>
<keyword evidence="4 7" id="KW-0808">Transferase</keyword>
<dbReference type="Pfam" id="PF00535">
    <property type="entry name" value="Glycos_transf_2"/>
    <property type="match status" value="1"/>
</dbReference>
<keyword evidence="8" id="KW-1185">Reference proteome</keyword>
<gene>
    <name evidence="7" type="ORF">EL18_00292</name>
</gene>
<evidence type="ECO:0000313" key="8">
    <source>
        <dbReference type="Proteomes" id="UP000053675"/>
    </source>
</evidence>
<comment type="caution">
    <text evidence="7">The sequence shown here is derived from an EMBL/GenBank/DDBJ whole genome shotgun (WGS) entry which is preliminary data.</text>
</comment>
<dbReference type="PATRIC" id="fig|472175.3.peg.302"/>
<evidence type="ECO:0000256" key="2">
    <source>
        <dbReference type="ARBA" id="ARBA00022475"/>
    </source>
</evidence>
<sequence>MRIRGEIFFAEAVAQASAVIVIPACNEAERIGDCLDALAAQVDAAATAIHVCVNNSNDDTVAIVRDRARQHRLPLALSEACFCSGGVGRARRLGHRLALRHSPRAQALLSTDADCQAEANWSRQMRAALQSHPAVLGRIEGLNDLPDDLLHKVWRGGELEDRYLRLSMELAQLLHDVSDTFGLNNAGGANLGIRRDVYLGIGGFRAFESREDRDLIDRVISAGYRPARADEAVVRASMRPDGRAPGGMADKIAARLAGTDLVLDSALAPLEAMLSKFGRGNCVAPQELTAEQAAIDLPVLASHVARLKGMTGPEARRQYLATASGRVSECV</sequence>
<evidence type="ECO:0000313" key="7">
    <source>
        <dbReference type="EMBL" id="KFB09277.1"/>
    </source>
</evidence>
<evidence type="ECO:0000256" key="3">
    <source>
        <dbReference type="ARBA" id="ARBA00022676"/>
    </source>
</evidence>
<dbReference type="GO" id="GO:0005886">
    <property type="term" value="C:plasma membrane"/>
    <property type="evidence" value="ECO:0007669"/>
    <property type="project" value="UniProtKB-SubCell"/>
</dbReference>
<keyword evidence="2" id="KW-1003">Cell membrane</keyword>
<comment type="subcellular location">
    <subcellularLocation>
        <location evidence="1">Cell membrane</location>
    </subcellularLocation>
</comment>
<feature type="domain" description="Glycosyltransferase 2-like" evidence="6">
    <location>
        <begin position="20"/>
        <end position="152"/>
    </location>
</feature>
<dbReference type="Gene3D" id="3.90.550.10">
    <property type="entry name" value="Spore Coat Polysaccharide Biosynthesis Protein SpsA, Chain A"/>
    <property type="match status" value="1"/>
</dbReference>
<organism evidence="7 8">
    <name type="scientific">Nitratireductor basaltis</name>
    <dbReference type="NCBI Taxonomy" id="472175"/>
    <lineage>
        <taxon>Bacteria</taxon>
        <taxon>Pseudomonadati</taxon>
        <taxon>Pseudomonadota</taxon>
        <taxon>Alphaproteobacteria</taxon>
        <taxon>Hyphomicrobiales</taxon>
        <taxon>Phyllobacteriaceae</taxon>
        <taxon>Nitratireductor</taxon>
    </lineage>
</organism>
<dbReference type="PANTHER" id="PTHR43646:SF2">
    <property type="entry name" value="GLYCOSYLTRANSFERASE 2-LIKE DOMAIN-CONTAINING PROTEIN"/>
    <property type="match status" value="1"/>
</dbReference>
<dbReference type="InterPro" id="IPR001173">
    <property type="entry name" value="Glyco_trans_2-like"/>
</dbReference>
<keyword evidence="3" id="KW-0328">Glycosyltransferase</keyword>
<dbReference type="Proteomes" id="UP000053675">
    <property type="component" value="Unassembled WGS sequence"/>
</dbReference>
<dbReference type="STRING" id="472175.EL18_00292"/>
<proteinExistence type="predicted"/>
<dbReference type="AlphaFoldDB" id="A0A084U8J1"/>
<dbReference type="eggNOG" id="COG1215">
    <property type="taxonomic scope" value="Bacteria"/>
</dbReference>
<evidence type="ECO:0000256" key="4">
    <source>
        <dbReference type="ARBA" id="ARBA00022679"/>
    </source>
</evidence>
<dbReference type="PANTHER" id="PTHR43646">
    <property type="entry name" value="GLYCOSYLTRANSFERASE"/>
    <property type="match status" value="1"/>
</dbReference>
<protein>
    <submittedName>
        <fullName evidence="7">Transferase 2, rSAM/selenodomain-associated</fullName>
    </submittedName>
</protein>